<sequence length="444" mass="49269">MVSGPFDPFDACNRLFEVKLTSSPEQLTLYDNYVEVDLSFKQGAVRLLCYIPKAVSRGDVKAHDVAMLHFHGGGLVTGRPGFEPWRNSALGSIRLASQIIVEPYYRLMPEASGSMIVEDVIALLDVFRNGSVKQTLLREFPLMSPPDFKRLLCSATSSGAFLAFRFVLRADRLGILVSAVVLFSPMVETYTRLPGQHYGEYLLSEEQHKEIAIGIIKKTPGYRHLNHGSAPSGRTPPDRMCIYPITAVGIKMKFNGRPIAIRSLWGVICGTYSVFELGEAMLAQSHVECAGSGTGVVPLGMSPSIEVDCASLAKDLGKNGMQALNLLYSEEEDAFLQNTDEALPDIPSTWPPTFIAHGTADSNCPIEGVRRFTNLLEKMFPRVQLWRFELDGMPHAFDVAHPHKLESFAKLVRYHQDDSMWSTIGRDEIKLDGTVWLSEAARKE</sequence>
<reference evidence="2" key="1">
    <citation type="journal article" date="2020" name="Stud. Mycol.">
        <title>101 Dothideomycetes genomes: a test case for predicting lifestyles and emergence of pathogens.</title>
        <authorList>
            <person name="Haridas S."/>
            <person name="Albert R."/>
            <person name="Binder M."/>
            <person name="Bloem J."/>
            <person name="Labutti K."/>
            <person name="Salamov A."/>
            <person name="Andreopoulos B."/>
            <person name="Baker S."/>
            <person name="Barry K."/>
            <person name="Bills G."/>
            <person name="Bluhm B."/>
            <person name="Cannon C."/>
            <person name="Castanera R."/>
            <person name="Culley D."/>
            <person name="Daum C."/>
            <person name="Ezra D."/>
            <person name="Gonzalez J."/>
            <person name="Henrissat B."/>
            <person name="Kuo A."/>
            <person name="Liang C."/>
            <person name="Lipzen A."/>
            <person name="Lutzoni F."/>
            <person name="Magnuson J."/>
            <person name="Mondo S."/>
            <person name="Nolan M."/>
            <person name="Ohm R."/>
            <person name="Pangilinan J."/>
            <person name="Park H.-J."/>
            <person name="Ramirez L."/>
            <person name="Alfaro M."/>
            <person name="Sun H."/>
            <person name="Tritt A."/>
            <person name="Yoshinaga Y."/>
            <person name="Zwiers L.-H."/>
            <person name="Turgeon B."/>
            <person name="Goodwin S."/>
            <person name="Spatafora J."/>
            <person name="Crous P."/>
            <person name="Grigoriev I."/>
        </authorList>
    </citation>
    <scope>NUCLEOTIDE SEQUENCE</scope>
    <source>
        <strain evidence="2">CBS 107.79</strain>
    </source>
</reference>
<evidence type="ECO:0000259" key="1">
    <source>
        <dbReference type="Pfam" id="PF07859"/>
    </source>
</evidence>
<organism evidence="2 3">
    <name type="scientific">Bimuria novae-zelandiae CBS 107.79</name>
    <dbReference type="NCBI Taxonomy" id="1447943"/>
    <lineage>
        <taxon>Eukaryota</taxon>
        <taxon>Fungi</taxon>
        <taxon>Dikarya</taxon>
        <taxon>Ascomycota</taxon>
        <taxon>Pezizomycotina</taxon>
        <taxon>Dothideomycetes</taxon>
        <taxon>Pleosporomycetidae</taxon>
        <taxon>Pleosporales</taxon>
        <taxon>Massarineae</taxon>
        <taxon>Didymosphaeriaceae</taxon>
        <taxon>Bimuria</taxon>
    </lineage>
</organism>
<dbReference type="InterPro" id="IPR029058">
    <property type="entry name" value="AB_hydrolase_fold"/>
</dbReference>
<dbReference type="GO" id="GO:0016787">
    <property type="term" value="F:hydrolase activity"/>
    <property type="evidence" value="ECO:0007669"/>
    <property type="project" value="UniProtKB-KW"/>
</dbReference>
<dbReference type="OrthoDB" id="19653at2759"/>
<keyword evidence="3" id="KW-1185">Reference proteome</keyword>
<dbReference type="Gene3D" id="3.40.50.1820">
    <property type="entry name" value="alpha/beta hydrolase"/>
    <property type="match status" value="2"/>
</dbReference>
<name>A0A6A5UH11_9PLEO</name>
<dbReference type="SUPFAM" id="SSF53474">
    <property type="entry name" value="alpha/beta-Hydrolases"/>
    <property type="match status" value="1"/>
</dbReference>
<protein>
    <submittedName>
        <fullName evidence="2">Alpha/beta-hydrolase</fullName>
    </submittedName>
</protein>
<evidence type="ECO:0000313" key="2">
    <source>
        <dbReference type="EMBL" id="KAF1964048.1"/>
    </source>
</evidence>
<dbReference type="Proteomes" id="UP000800036">
    <property type="component" value="Unassembled WGS sequence"/>
</dbReference>
<dbReference type="EMBL" id="ML976814">
    <property type="protein sequence ID" value="KAF1964048.1"/>
    <property type="molecule type" value="Genomic_DNA"/>
</dbReference>
<keyword evidence="2" id="KW-0378">Hydrolase</keyword>
<proteinExistence type="predicted"/>
<gene>
    <name evidence="2" type="ORF">BU23DRAFT_575994</name>
</gene>
<dbReference type="Pfam" id="PF07859">
    <property type="entry name" value="Abhydrolase_3"/>
    <property type="match status" value="1"/>
</dbReference>
<accession>A0A6A5UH11</accession>
<dbReference type="AlphaFoldDB" id="A0A6A5UH11"/>
<evidence type="ECO:0000313" key="3">
    <source>
        <dbReference type="Proteomes" id="UP000800036"/>
    </source>
</evidence>
<feature type="domain" description="Alpha/beta hydrolase fold-3" evidence="1">
    <location>
        <begin position="67"/>
        <end position="196"/>
    </location>
</feature>
<dbReference type="InterPro" id="IPR013094">
    <property type="entry name" value="AB_hydrolase_3"/>
</dbReference>